<protein>
    <recommendedName>
        <fullName evidence="6">Tetratricopeptide repeat protein</fullName>
    </recommendedName>
</protein>
<name>A0A8D5UGN3_9BACL</name>
<gene>
    <name evidence="4" type="ORF">JIR001_16160</name>
</gene>
<dbReference type="PROSITE" id="PS50005">
    <property type="entry name" value="TPR"/>
    <property type="match status" value="3"/>
</dbReference>
<reference evidence="4" key="2">
    <citation type="journal article" date="2021" name="Microbiol. Resour. Announc.">
        <title>Complete Genome Sequence of Polycladomyces abyssicola JIR-001T, Isolated from Hemipelagic Sediment in Deep Seawater.</title>
        <authorList>
            <person name="Tsubouchi T."/>
            <person name="Kaneko Y."/>
        </authorList>
    </citation>
    <scope>NUCLEOTIDE SEQUENCE</scope>
    <source>
        <strain evidence="4">JIR-001</strain>
    </source>
</reference>
<dbReference type="EMBL" id="AP024601">
    <property type="protein sequence ID" value="BCU81833.1"/>
    <property type="molecule type" value="Genomic_DNA"/>
</dbReference>
<dbReference type="SUPFAM" id="SSF48452">
    <property type="entry name" value="TPR-like"/>
    <property type="match status" value="2"/>
</dbReference>
<evidence type="ECO:0008006" key="6">
    <source>
        <dbReference type="Google" id="ProtNLM"/>
    </source>
</evidence>
<dbReference type="PANTHER" id="PTHR45586">
    <property type="entry name" value="TPR REPEAT-CONTAINING PROTEIN PA4667"/>
    <property type="match status" value="1"/>
</dbReference>
<evidence type="ECO:0000256" key="2">
    <source>
        <dbReference type="ARBA" id="ARBA00022803"/>
    </source>
</evidence>
<reference evidence="4" key="1">
    <citation type="journal article" date="2013" name="Int. J. Syst. Evol. Microbiol.">
        <title>Polycladomyces abyssicola gen. nov., sp. nov., a thermophilic filamentous bacterium isolated from hemipelagic sediment.</title>
        <authorList>
            <person name="Tsubouchi T."/>
            <person name="Shimane Y."/>
            <person name="Mori K."/>
            <person name="Usui K."/>
            <person name="Hiraki T."/>
            <person name="Tame A."/>
            <person name="Uematsu K."/>
            <person name="Maruyama T."/>
            <person name="Hatada Y."/>
        </authorList>
    </citation>
    <scope>NUCLEOTIDE SEQUENCE</scope>
    <source>
        <strain evidence="4">JIR-001</strain>
    </source>
</reference>
<dbReference type="InterPro" id="IPR051012">
    <property type="entry name" value="CellSynth/LPSAsmb/PSIAsmb"/>
</dbReference>
<evidence type="ECO:0000256" key="1">
    <source>
        <dbReference type="ARBA" id="ARBA00022737"/>
    </source>
</evidence>
<dbReference type="KEGG" id="pabs:JIR001_16160"/>
<organism evidence="4 5">
    <name type="scientific">Polycladomyces abyssicola</name>
    <dbReference type="NCBI Taxonomy" id="1125966"/>
    <lineage>
        <taxon>Bacteria</taxon>
        <taxon>Bacillati</taxon>
        <taxon>Bacillota</taxon>
        <taxon>Bacilli</taxon>
        <taxon>Bacillales</taxon>
        <taxon>Thermoactinomycetaceae</taxon>
        <taxon>Polycladomyces</taxon>
    </lineage>
</organism>
<dbReference type="Proteomes" id="UP000677436">
    <property type="component" value="Chromosome"/>
</dbReference>
<dbReference type="RefSeq" id="WP_212772261.1">
    <property type="nucleotide sequence ID" value="NZ_AP024601.1"/>
</dbReference>
<proteinExistence type="predicted"/>
<evidence type="ECO:0000313" key="5">
    <source>
        <dbReference type="Proteomes" id="UP000677436"/>
    </source>
</evidence>
<evidence type="ECO:0000256" key="3">
    <source>
        <dbReference type="PROSITE-ProRule" id="PRU00339"/>
    </source>
</evidence>
<feature type="repeat" description="TPR" evidence="3">
    <location>
        <begin position="154"/>
        <end position="187"/>
    </location>
</feature>
<evidence type="ECO:0000313" key="4">
    <source>
        <dbReference type="EMBL" id="BCU81833.1"/>
    </source>
</evidence>
<dbReference type="Pfam" id="PF13176">
    <property type="entry name" value="TPR_7"/>
    <property type="match status" value="1"/>
</dbReference>
<sequence length="455" mass="54066">MFHQWIDTILQGLTEIEDQYPTGSAQERERLKERFHQIQTVCQHLLESWSLVEEQMARLLQRHPELSVQDQVFEEEFWLREESVRQFRQGQGYYQLRMFAQAEDAFYQVVKDEPEFLLGRIYLALSHFQSGEWDEADRQFQMVAKTATHDVFLGFAHHMLGCVRVKRGDDRQAIRVFHKALSYDQHNPDTWFNIGTCHFRLGEYTDAIRHFFQAVLLDEEDWEAMLSLSQCYQQIGERENGLYWRIWVYEKTRHPHVMEAIAHDYEEMGNPEEALLWYRKLLSHDPVNPAAYNGISWNLWTLGKTTDAEMWLKKGLSLAPQNPDLLFTRLWMWMQQGEWAKAEQMMTRVPDHVKQQPDWLLIRSQFLTHLHEFSRAESLAEAVMQQSVPSVQAMGCFQKGRILLEQGRTAEAIRLFQQAQQLCVQWKEPVFFEGLCHFIDGRPDLTRQRWQHLST</sequence>
<dbReference type="Pfam" id="PF00515">
    <property type="entry name" value="TPR_1"/>
    <property type="match status" value="1"/>
</dbReference>
<feature type="repeat" description="TPR" evidence="3">
    <location>
        <begin position="188"/>
        <end position="221"/>
    </location>
</feature>
<dbReference type="Gene3D" id="1.25.40.10">
    <property type="entry name" value="Tetratricopeptide repeat domain"/>
    <property type="match status" value="2"/>
</dbReference>
<feature type="repeat" description="TPR" evidence="3">
    <location>
        <begin position="255"/>
        <end position="288"/>
    </location>
</feature>
<dbReference type="Pfam" id="PF13181">
    <property type="entry name" value="TPR_8"/>
    <property type="match status" value="1"/>
</dbReference>
<accession>A0A8D5UGN3</accession>
<keyword evidence="2 3" id="KW-0802">TPR repeat</keyword>
<keyword evidence="5" id="KW-1185">Reference proteome</keyword>
<dbReference type="AlphaFoldDB" id="A0A8D5UGN3"/>
<dbReference type="SMART" id="SM00028">
    <property type="entry name" value="TPR"/>
    <property type="match status" value="7"/>
</dbReference>
<keyword evidence="1" id="KW-0677">Repeat</keyword>
<dbReference type="InterPro" id="IPR019734">
    <property type="entry name" value="TPR_rpt"/>
</dbReference>
<dbReference type="InterPro" id="IPR011990">
    <property type="entry name" value="TPR-like_helical_dom_sf"/>
</dbReference>
<dbReference type="PANTHER" id="PTHR45586:SF1">
    <property type="entry name" value="LIPOPOLYSACCHARIDE ASSEMBLY PROTEIN B"/>
    <property type="match status" value="1"/>
</dbReference>
<dbReference type="Pfam" id="PF13432">
    <property type="entry name" value="TPR_16"/>
    <property type="match status" value="2"/>
</dbReference>